<evidence type="ECO:0000313" key="1">
    <source>
        <dbReference type="EMBL" id="KAG5504421.1"/>
    </source>
</evidence>
<sequence length="231" mass="25735">MVHPSAPTDDRTVLINKIKQACTSYESAVKKYLGCVKDMEKSLEVIAISIRQLSQGEENDTIRSKADSFCTAVDRHISFSAGTPGQSKSHRSADTDVSISGGYPFSTYMNDLTGEVTAAMEGLKSVVKTTEKSKTKHDDLLSKYFKKCAEVDELETKLAKKNKGIDNNEKFASKVADRDQLKAQVEADDRAFRKVLQNLFDKRTTTLQRVVLSLQTHSMKYFSELSKAVHP</sequence>
<dbReference type="KEGG" id="phet:94290921"/>
<dbReference type="GeneID" id="94290921"/>
<dbReference type="PANTHER" id="PTHR38148">
    <property type="entry name" value="BAR DOMAIN-CONTAINING PROTEIN"/>
    <property type="match status" value="1"/>
</dbReference>
<dbReference type="OrthoDB" id="264958at2759"/>
<comment type="caution">
    <text evidence="1">The sequence shown here is derived from an EMBL/GenBank/DDBJ whole genome shotgun (WGS) entry which is preliminary data.</text>
</comment>
<dbReference type="EMBL" id="JAFJZO010000023">
    <property type="protein sequence ID" value="KAG5504421.1"/>
    <property type="molecule type" value="Genomic_DNA"/>
</dbReference>
<name>A0A836I4D1_9TRYP</name>
<evidence type="ECO:0000313" key="2">
    <source>
        <dbReference type="Proteomes" id="UP000674318"/>
    </source>
</evidence>
<accession>A0A836I4D1</accession>
<dbReference type="InterPro" id="IPR027267">
    <property type="entry name" value="AH/BAR_dom_sf"/>
</dbReference>
<organism evidence="1 2">
    <name type="scientific">Porcisia hertigi</name>
    <dbReference type="NCBI Taxonomy" id="2761500"/>
    <lineage>
        <taxon>Eukaryota</taxon>
        <taxon>Discoba</taxon>
        <taxon>Euglenozoa</taxon>
        <taxon>Kinetoplastea</taxon>
        <taxon>Metakinetoplastina</taxon>
        <taxon>Trypanosomatida</taxon>
        <taxon>Trypanosomatidae</taxon>
        <taxon>Leishmaniinae</taxon>
        <taxon>Porcisia</taxon>
    </lineage>
</organism>
<proteinExistence type="predicted"/>
<dbReference type="Proteomes" id="UP000674318">
    <property type="component" value="Unassembled WGS sequence"/>
</dbReference>
<protein>
    <recommendedName>
        <fullName evidence="3">BAR domain-containing protein</fullName>
    </recommendedName>
</protein>
<reference evidence="1 2" key="1">
    <citation type="submission" date="2021-02" db="EMBL/GenBank/DDBJ databases">
        <title>Porcisia hertigi Genome sequencing and assembly.</title>
        <authorList>
            <person name="Almutairi H."/>
            <person name="Gatherer D."/>
        </authorList>
    </citation>
    <scope>NUCLEOTIDE SEQUENCE [LARGE SCALE GENOMIC DNA]</scope>
    <source>
        <strain evidence="1 2">C119</strain>
    </source>
</reference>
<dbReference type="Gene3D" id="1.20.1270.60">
    <property type="entry name" value="Arfaptin homology (AH) domain/BAR domain"/>
    <property type="match status" value="1"/>
</dbReference>
<keyword evidence="2" id="KW-1185">Reference proteome</keyword>
<gene>
    <name evidence="1" type="ORF">JKF63_04873</name>
</gene>
<evidence type="ECO:0008006" key="3">
    <source>
        <dbReference type="Google" id="ProtNLM"/>
    </source>
</evidence>
<dbReference type="AlphaFoldDB" id="A0A836I4D1"/>
<dbReference type="RefSeq" id="XP_067757044.1">
    <property type="nucleotide sequence ID" value="XM_067900844.1"/>
</dbReference>
<dbReference type="SUPFAM" id="SSF103657">
    <property type="entry name" value="BAR/IMD domain-like"/>
    <property type="match status" value="1"/>
</dbReference>
<dbReference type="PANTHER" id="PTHR38148:SF3">
    <property type="entry name" value="BAR DOMAIN-CONTAINING PROTEIN"/>
    <property type="match status" value="1"/>
</dbReference>